<evidence type="ECO:0000313" key="4">
    <source>
        <dbReference type="EMBL" id="SUZ76208.1"/>
    </source>
</evidence>
<reference evidence="4" key="1">
    <citation type="submission" date="2018-05" db="EMBL/GenBank/DDBJ databases">
        <authorList>
            <person name="Lanie J.A."/>
            <person name="Ng W.-L."/>
            <person name="Kazmierczak K.M."/>
            <person name="Andrzejewski T.M."/>
            <person name="Davidsen T.M."/>
            <person name="Wayne K.J."/>
            <person name="Tettelin H."/>
            <person name="Glass J.I."/>
            <person name="Rusch D."/>
            <person name="Podicherti R."/>
            <person name="Tsui H.-C.T."/>
            <person name="Winkler M.E."/>
        </authorList>
    </citation>
    <scope>NUCLEOTIDE SEQUENCE</scope>
</reference>
<evidence type="ECO:0000256" key="2">
    <source>
        <dbReference type="ARBA" id="ARBA00022801"/>
    </source>
</evidence>
<proteinExistence type="inferred from homology"/>
<dbReference type="AlphaFoldDB" id="A0A381QB53"/>
<dbReference type="EMBL" id="UINC01001269">
    <property type="protein sequence ID" value="SUZ76208.1"/>
    <property type="molecule type" value="Genomic_DNA"/>
</dbReference>
<feature type="non-terminal residue" evidence="4">
    <location>
        <position position="180"/>
    </location>
</feature>
<name>A0A381QB53_9ZZZZ</name>
<keyword evidence="2" id="KW-0378">Hydrolase</keyword>
<dbReference type="PANTHER" id="PTHR10655:SF17">
    <property type="entry name" value="LYSOPHOSPHOLIPASE-LIKE PROTEIN 1"/>
    <property type="match status" value="1"/>
</dbReference>
<dbReference type="PANTHER" id="PTHR10655">
    <property type="entry name" value="LYSOPHOSPHOLIPASE-RELATED"/>
    <property type="match status" value="1"/>
</dbReference>
<feature type="non-terminal residue" evidence="4">
    <location>
        <position position="1"/>
    </location>
</feature>
<protein>
    <recommendedName>
        <fullName evidence="3">Phospholipase/carboxylesterase/thioesterase domain-containing protein</fullName>
    </recommendedName>
</protein>
<organism evidence="4">
    <name type="scientific">marine metagenome</name>
    <dbReference type="NCBI Taxonomy" id="408172"/>
    <lineage>
        <taxon>unclassified sequences</taxon>
        <taxon>metagenomes</taxon>
        <taxon>ecological metagenomes</taxon>
    </lineage>
</organism>
<dbReference type="InterPro" id="IPR003140">
    <property type="entry name" value="PLipase/COase/thioEstase"/>
</dbReference>
<dbReference type="InterPro" id="IPR050565">
    <property type="entry name" value="LYPA1-2/EST-like"/>
</dbReference>
<dbReference type="Gene3D" id="3.40.50.1820">
    <property type="entry name" value="alpha/beta hydrolase"/>
    <property type="match status" value="1"/>
</dbReference>
<gene>
    <name evidence="4" type="ORF">METZ01_LOCUS29062</name>
</gene>
<evidence type="ECO:0000256" key="1">
    <source>
        <dbReference type="ARBA" id="ARBA00006499"/>
    </source>
</evidence>
<dbReference type="Pfam" id="PF02230">
    <property type="entry name" value="Abhydrolase_2"/>
    <property type="match status" value="1"/>
</dbReference>
<dbReference type="GO" id="GO:0016787">
    <property type="term" value="F:hydrolase activity"/>
    <property type="evidence" value="ECO:0007669"/>
    <property type="project" value="UniProtKB-KW"/>
</dbReference>
<sequence>MVHGFGSNEQDLFSFSRELPGEFTIVSIRGPINTPGMGYAWYDIYFDLKGNKTFNIEMAIKSRDLILKCIEDCSKKYNTDINNTTLMGFSQGSVLINAVALTYPKNIKNIISLSGGIDPSIITLSKEDLNNLSFYISHGTDDEVLPFIQAKESLNFLDQNNIVYDFETYPVGHGVCPENF</sequence>
<dbReference type="InterPro" id="IPR029058">
    <property type="entry name" value="AB_hydrolase_fold"/>
</dbReference>
<comment type="similarity">
    <text evidence="1">Belongs to the AB hydrolase superfamily. AB hydrolase 2 family.</text>
</comment>
<dbReference type="SUPFAM" id="SSF53474">
    <property type="entry name" value="alpha/beta-Hydrolases"/>
    <property type="match status" value="1"/>
</dbReference>
<feature type="domain" description="Phospholipase/carboxylesterase/thioesterase" evidence="3">
    <location>
        <begin position="2"/>
        <end position="179"/>
    </location>
</feature>
<accession>A0A381QB53</accession>
<evidence type="ECO:0000259" key="3">
    <source>
        <dbReference type="Pfam" id="PF02230"/>
    </source>
</evidence>